<sequence length="513" mass="56941">MAASVSKSRRSYRYTCVAAEKVDMSSQEKPEPKEEKSGPSTAGKIVKTLFLVSVWICLGLYLEITGPTQKDLKLRAHLDYEEVSRAMSGRSIGFFIGAAIGGFLVDKLDPYCDLMVAVCLDLGATATIVAPHAQEIALLWFLFVMQGTFEGIINIAGQKLVLEIWQEKASSPLFLLHFGFGIGSFIVPQIANPFLAIPKPTAAANFTSNVTTLHPISTTAAPVTEYIRESRIEWAYLIVALITMSLSLVFYFYQFCGKGMRNTQVGKTQKDKDEDHTNIRRIIDPATCAGGKRLFGIQVLGLLFLFFFVTTGGERVYGKFIRSFAIDYYNIDGDRASLLNSSFWISFAIGRFAGFVAAKWIPIRIILLIETTGAMTSAILLNIFADDSTLALWILTQPMAFFIAPCFPSGVGWGDFHIHLSGLGITFLLLGGALGGVCYMWIIGYFYEAYGPLSFFYVMLSYGIPLCTLAFIMHFSTWGKGHRFKDEEKKEEVVEVSGIQLKFYSKSDQEKSM</sequence>
<dbReference type="AlphaFoldDB" id="A0A8W8KKT8"/>
<evidence type="ECO:0000256" key="4">
    <source>
        <dbReference type="SAM" id="Phobius"/>
    </source>
</evidence>
<evidence type="ECO:0000313" key="6">
    <source>
        <dbReference type="Proteomes" id="UP000005408"/>
    </source>
</evidence>
<reference evidence="5" key="1">
    <citation type="submission" date="2022-08" db="UniProtKB">
        <authorList>
            <consortium name="EnsemblMetazoa"/>
        </authorList>
    </citation>
    <scope>IDENTIFICATION</scope>
    <source>
        <strain evidence="5">05x7-T-G4-1.051#20</strain>
    </source>
</reference>
<evidence type="ECO:0000313" key="5">
    <source>
        <dbReference type="EnsemblMetazoa" id="G23909.2:cds"/>
    </source>
</evidence>
<keyword evidence="1 4" id="KW-0812">Transmembrane</keyword>
<protein>
    <recommendedName>
        <fullName evidence="7">Sodium-dependent glucose transporter 1</fullName>
    </recommendedName>
</protein>
<feature type="transmembrane region" description="Helical" evidence="4">
    <location>
        <begin position="169"/>
        <end position="191"/>
    </location>
</feature>
<name>A0A8W8KKT8_MAGGI</name>
<dbReference type="InterPro" id="IPR036259">
    <property type="entry name" value="MFS_trans_sf"/>
</dbReference>
<dbReference type="InterPro" id="IPR011701">
    <property type="entry name" value="MFS"/>
</dbReference>
<feature type="transmembrane region" description="Helical" evidence="4">
    <location>
        <begin position="425"/>
        <end position="447"/>
    </location>
</feature>
<feature type="transmembrane region" description="Helical" evidence="4">
    <location>
        <begin position="453"/>
        <end position="475"/>
    </location>
</feature>
<accession>A0A8W8KKT8</accession>
<dbReference type="Proteomes" id="UP000005408">
    <property type="component" value="Unassembled WGS sequence"/>
</dbReference>
<dbReference type="Pfam" id="PF07690">
    <property type="entry name" value="MFS_1"/>
    <property type="match status" value="1"/>
</dbReference>
<keyword evidence="3 4" id="KW-0472">Membrane</keyword>
<feature type="transmembrane region" description="Helical" evidence="4">
    <location>
        <begin position="45"/>
        <end position="64"/>
    </location>
</feature>
<dbReference type="PANTHER" id="PTHR23121">
    <property type="entry name" value="SODIUM-DEPENDENT GLUCOSE TRANSPORTER 1"/>
    <property type="match status" value="1"/>
</dbReference>
<evidence type="ECO:0000256" key="2">
    <source>
        <dbReference type="ARBA" id="ARBA00022989"/>
    </source>
</evidence>
<feature type="transmembrane region" description="Helical" evidence="4">
    <location>
        <begin position="234"/>
        <end position="253"/>
    </location>
</feature>
<keyword evidence="6" id="KW-1185">Reference proteome</keyword>
<evidence type="ECO:0008006" key="7">
    <source>
        <dbReference type="Google" id="ProtNLM"/>
    </source>
</evidence>
<feature type="transmembrane region" description="Helical" evidence="4">
    <location>
        <begin position="390"/>
        <end position="413"/>
    </location>
</feature>
<evidence type="ECO:0000256" key="3">
    <source>
        <dbReference type="ARBA" id="ARBA00023136"/>
    </source>
</evidence>
<dbReference type="PANTHER" id="PTHR23121:SF9">
    <property type="entry name" value="SODIUM-DEPENDENT GLUCOSE TRANSPORTER 1"/>
    <property type="match status" value="1"/>
</dbReference>
<evidence type="ECO:0000256" key="1">
    <source>
        <dbReference type="ARBA" id="ARBA00022692"/>
    </source>
</evidence>
<feature type="transmembrane region" description="Helical" evidence="4">
    <location>
        <begin position="338"/>
        <end position="358"/>
    </location>
</feature>
<proteinExistence type="predicted"/>
<feature type="transmembrane region" description="Helical" evidence="4">
    <location>
        <begin position="365"/>
        <end position="384"/>
    </location>
</feature>
<dbReference type="EnsemblMetazoa" id="G23909.2">
    <property type="protein sequence ID" value="G23909.2:cds"/>
    <property type="gene ID" value="G23909"/>
</dbReference>
<dbReference type="SUPFAM" id="SSF103473">
    <property type="entry name" value="MFS general substrate transporter"/>
    <property type="match status" value="1"/>
</dbReference>
<dbReference type="Gene3D" id="1.20.1250.20">
    <property type="entry name" value="MFS general substrate transporter like domains"/>
    <property type="match status" value="2"/>
</dbReference>
<keyword evidence="2 4" id="KW-1133">Transmembrane helix</keyword>
<feature type="transmembrane region" description="Helical" evidence="4">
    <location>
        <begin position="299"/>
        <end position="318"/>
    </location>
</feature>
<dbReference type="GO" id="GO:0022857">
    <property type="term" value="F:transmembrane transporter activity"/>
    <property type="evidence" value="ECO:0007669"/>
    <property type="project" value="InterPro"/>
</dbReference>
<dbReference type="OMA" id="IEWAYLI"/>
<dbReference type="OrthoDB" id="546893at2759"/>
<feature type="transmembrane region" description="Helical" evidence="4">
    <location>
        <begin position="84"/>
        <end position="104"/>
    </location>
</feature>
<organism evidence="5 6">
    <name type="scientific">Magallana gigas</name>
    <name type="common">Pacific oyster</name>
    <name type="synonym">Crassostrea gigas</name>
    <dbReference type="NCBI Taxonomy" id="29159"/>
    <lineage>
        <taxon>Eukaryota</taxon>
        <taxon>Metazoa</taxon>
        <taxon>Spiralia</taxon>
        <taxon>Lophotrochozoa</taxon>
        <taxon>Mollusca</taxon>
        <taxon>Bivalvia</taxon>
        <taxon>Autobranchia</taxon>
        <taxon>Pteriomorphia</taxon>
        <taxon>Ostreida</taxon>
        <taxon>Ostreoidea</taxon>
        <taxon>Ostreidae</taxon>
        <taxon>Magallana</taxon>
    </lineage>
</organism>
<feature type="transmembrane region" description="Helical" evidence="4">
    <location>
        <begin position="136"/>
        <end position="157"/>
    </location>
</feature>